<dbReference type="PROSITE" id="PS50181">
    <property type="entry name" value="FBOX"/>
    <property type="match status" value="1"/>
</dbReference>
<evidence type="ECO:0000313" key="2">
    <source>
        <dbReference type="EMBL" id="CAG8457608.1"/>
    </source>
</evidence>
<organism evidence="2 3">
    <name type="scientific">Acaulospora morrowiae</name>
    <dbReference type="NCBI Taxonomy" id="94023"/>
    <lineage>
        <taxon>Eukaryota</taxon>
        <taxon>Fungi</taxon>
        <taxon>Fungi incertae sedis</taxon>
        <taxon>Mucoromycota</taxon>
        <taxon>Glomeromycotina</taxon>
        <taxon>Glomeromycetes</taxon>
        <taxon>Diversisporales</taxon>
        <taxon>Acaulosporaceae</taxon>
        <taxon>Acaulospora</taxon>
    </lineage>
</organism>
<dbReference type="SUPFAM" id="SSF81383">
    <property type="entry name" value="F-box domain"/>
    <property type="match status" value="1"/>
</dbReference>
<keyword evidence="3" id="KW-1185">Reference proteome</keyword>
<accession>A0A9N8YWT3</accession>
<feature type="domain" description="F-box" evidence="1">
    <location>
        <begin position="49"/>
        <end position="101"/>
    </location>
</feature>
<sequence>MLLTKLSLYSCFDPFSSTVRRNSRAHGKSEEDQFYYLSSSSISSISMILQVAQTIPSEILIEICSYLHPQDLYSLASVCKRYRSLLWSRGSTTTQQIWRTSRMRYVTNLSLAPPLGMSEQQYIWLMVLLKKCMFCDEKDRFELTMHWEFRMYCCNKCLNEKTVSRKTLLNEWNVPETLLVCFPQLQRNKNLQDLPLYLKRNVLKTLNNYNKLKASERVQWIKQQENKILKIQSENEQYNNIHDQTRYDHTERVERLLRKLHGFYDCPRRYNYTLNN</sequence>
<name>A0A9N8YWT3_9GLOM</name>
<comment type="caution">
    <text evidence="2">The sequence shown here is derived from an EMBL/GenBank/DDBJ whole genome shotgun (WGS) entry which is preliminary data.</text>
</comment>
<dbReference type="EMBL" id="CAJVPV010000446">
    <property type="protein sequence ID" value="CAG8457608.1"/>
    <property type="molecule type" value="Genomic_DNA"/>
</dbReference>
<dbReference type="CDD" id="cd09917">
    <property type="entry name" value="F-box_SF"/>
    <property type="match status" value="1"/>
</dbReference>
<evidence type="ECO:0000313" key="3">
    <source>
        <dbReference type="Proteomes" id="UP000789342"/>
    </source>
</evidence>
<dbReference type="OrthoDB" id="2322499at2759"/>
<dbReference type="Proteomes" id="UP000789342">
    <property type="component" value="Unassembled WGS sequence"/>
</dbReference>
<dbReference type="AlphaFoldDB" id="A0A9N8YWT3"/>
<proteinExistence type="predicted"/>
<dbReference type="Pfam" id="PF12937">
    <property type="entry name" value="F-box-like"/>
    <property type="match status" value="1"/>
</dbReference>
<protein>
    <submittedName>
        <fullName evidence="2">2649_t:CDS:1</fullName>
    </submittedName>
</protein>
<reference evidence="2" key="1">
    <citation type="submission" date="2021-06" db="EMBL/GenBank/DDBJ databases">
        <authorList>
            <person name="Kallberg Y."/>
            <person name="Tangrot J."/>
            <person name="Rosling A."/>
        </authorList>
    </citation>
    <scope>NUCLEOTIDE SEQUENCE</scope>
    <source>
        <strain evidence="2">CL551</strain>
    </source>
</reference>
<evidence type="ECO:0000259" key="1">
    <source>
        <dbReference type="PROSITE" id="PS50181"/>
    </source>
</evidence>
<dbReference type="Gene3D" id="1.20.1280.50">
    <property type="match status" value="1"/>
</dbReference>
<dbReference type="InterPro" id="IPR001810">
    <property type="entry name" value="F-box_dom"/>
</dbReference>
<dbReference type="InterPro" id="IPR036047">
    <property type="entry name" value="F-box-like_dom_sf"/>
</dbReference>
<gene>
    <name evidence="2" type="ORF">AMORRO_LOCUS1235</name>
</gene>